<dbReference type="Pfam" id="PF08281">
    <property type="entry name" value="Sigma70_r4_2"/>
    <property type="match status" value="1"/>
</dbReference>
<name>E0TDL2_PARBH</name>
<evidence type="ECO:0000313" key="4">
    <source>
        <dbReference type="EMBL" id="ADM08767.1"/>
    </source>
</evidence>
<feature type="domain" description="RNA polymerase sigma factor 70 region 4 type 2" evidence="2">
    <location>
        <begin position="121"/>
        <end position="166"/>
    </location>
</feature>
<dbReference type="OrthoDB" id="9780299at2"/>
<dbReference type="InterPro" id="IPR014284">
    <property type="entry name" value="RNA_pol_sigma-70_dom"/>
</dbReference>
<dbReference type="Gene3D" id="1.10.1740.10">
    <property type="match status" value="1"/>
</dbReference>
<dbReference type="PANTHER" id="PTHR47756:SF2">
    <property type="entry name" value="BLL6612 PROTEIN"/>
    <property type="match status" value="1"/>
</dbReference>
<feature type="domain" description="DUF6596" evidence="3">
    <location>
        <begin position="184"/>
        <end position="285"/>
    </location>
</feature>
<gene>
    <name evidence="4" type="ordered locus">PB2503_03457</name>
</gene>
<dbReference type="STRING" id="314260.PB2503_03457"/>
<sequence>MSGRDDVELAFRRHYAEQVSALSRRIGLRHLELAEDAVQSALLKALDVWSRNGPPENPAAWINKVARNHALERLRTGDRRGVLLAQNAEFVDTGPNLQPEATYSGEIADDLLRMIFVCCDESLPQSSQLVLGLKILCGLSVREIAFLLFTEAETVQKRLQRARAKLGSKPDDFMENVIAPDPARLSSVRRTLYLLFTEGYHSNSPEACIREDLCNEAIRLTTILAGHAVSDDPETRALLALMHLHHARLPGRTAGNGDLLLLEEQDRSAWDRSHIAEGLRWLEGSATGDKFSRYHAEAGIAAEHCLAPSFAETNWERIADLYALLESQSPSMIHRLNRAVATVEYAGPDAGLALLEGLEPPTWLEGSYLWCAVLADIHRRCGNSTEAQEYRLRAAHLAPNVHTRMMIERRLRGRPH</sequence>
<dbReference type="InterPro" id="IPR013324">
    <property type="entry name" value="RNA_pol_sigma_r3/r4-like"/>
</dbReference>
<dbReference type="Pfam" id="PF20239">
    <property type="entry name" value="DUF6596"/>
    <property type="match status" value="1"/>
</dbReference>
<reference evidence="4 5" key="2">
    <citation type="journal article" date="2011" name="J. Bacteriol.">
        <title>Complete genome sequence of strain HTCC2503T of Parvularcula bermudensis, the type species of the order "Parvularculales" in the class Alphaproteobacteria.</title>
        <authorList>
            <person name="Oh H.M."/>
            <person name="Kang I."/>
            <person name="Vergin K.L."/>
            <person name="Kang D."/>
            <person name="Rhee K.H."/>
            <person name="Giovannoni S.J."/>
            <person name="Cho J.C."/>
        </authorList>
    </citation>
    <scope>NUCLEOTIDE SEQUENCE [LARGE SCALE GENOMIC DNA]</scope>
    <source>
        <strain evidence="5">ATCC BAA-594 / HTCC2503 / KCTC 12087</strain>
    </source>
</reference>
<proteinExistence type="predicted"/>
<dbReference type="GO" id="GO:0006352">
    <property type="term" value="P:DNA-templated transcription initiation"/>
    <property type="evidence" value="ECO:0007669"/>
    <property type="project" value="InterPro"/>
</dbReference>
<dbReference type="AlphaFoldDB" id="E0TDL2"/>
<dbReference type="KEGG" id="pbr:PB2503_03457"/>
<dbReference type="InterPro" id="IPR046531">
    <property type="entry name" value="DUF6596"/>
</dbReference>
<dbReference type="RefSeq" id="WP_013299741.1">
    <property type="nucleotide sequence ID" value="NC_014414.1"/>
</dbReference>
<evidence type="ECO:0000259" key="2">
    <source>
        <dbReference type="Pfam" id="PF08281"/>
    </source>
</evidence>
<protein>
    <submittedName>
        <fullName evidence="4">Putative sigma factor</fullName>
    </submittedName>
</protein>
<feature type="domain" description="RNA polymerase sigma-70 region 2" evidence="1">
    <location>
        <begin position="13"/>
        <end position="79"/>
    </location>
</feature>
<dbReference type="InterPro" id="IPR036388">
    <property type="entry name" value="WH-like_DNA-bd_sf"/>
</dbReference>
<keyword evidence="5" id="KW-1185">Reference proteome</keyword>
<dbReference type="SUPFAM" id="SSF88659">
    <property type="entry name" value="Sigma3 and sigma4 domains of RNA polymerase sigma factors"/>
    <property type="match status" value="1"/>
</dbReference>
<accession>E0TDL2</accession>
<evidence type="ECO:0000259" key="3">
    <source>
        <dbReference type="Pfam" id="PF20239"/>
    </source>
</evidence>
<dbReference type="GO" id="GO:0016987">
    <property type="term" value="F:sigma factor activity"/>
    <property type="evidence" value="ECO:0007669"/>
    <property type="project" value="InterPro"/>
</dbReference>
<dbReference type="InterPro" id="IPR013325">
    <property type="entry name" value="RNA_pol_sigma_r2"/>
</dbReference>
<dbReference type="GO" id="GO:0003677">
    <property type="term" value="F:DNA binding"/>
    <property type="evidence" value="ECO:0007669"/>
    <property type="project" value="InterPro"/>
</dbReference>
<dbReference type="PANTHER" id="PTHR47756">
    <property type="entry name" value="BLL6612 PROTEIN-RELATED"/>
    <property type="match status" value="1"/>
</dbReference>
<reference evidence="5" key="1">
    <citation type="submission" date="2010-08" db="EMBL/GenBank/DDBJ databases">
        <title>Genome sequence of Parvularcula bermudensis HTCC2503.</title>
        <authorList>
            <person name="Kang D.-M."/>
            <person name="Oh H.-M."/>
            <person name="Cho J.-C."/>
        </authorList>
    </citation>
    <scope>NUCLEOTIDE SEQUENCE [LARGE SCALE GENOMIC DNA]</scope>
    <source>
        <strain evidence="5">ATCC BAA-594 / HTCC2503 / KCTC 12087</strain>
    </source>
</reference>
<dbReference type="NCBIfam" id="TIGR02937">
    <property type="entry name" value="sigma70-ECF"/>
    <property type="match status" value="1"/>
</dbReference>
<dbReference type="InterPro" id="IPR007627">
    <property type="entry name" value="RNA_pol_sigma70_r2"/>
</dbReference>
<dbReference type="InterPro" id="IPR013249">
    <property type="entry name" value="RNA_pol_sigma70_r4_t2"/>
</dbReference>
<dbReference type="HOGENOM" id="CLU_035311_1_2_5"/>
<dbReference type="Gene3D" id="1.10.10.10">
    <property type="entry name" value="Winged helix-like DNA-binding domain superfamily/Winged helix DNA-binding domain"/>
    <property type="match status" value="1"/>
</dbReference>
<organism evidence="4 5">
    <name type="scientific">Parvularcula bermudensis (strain ATCC BAA-594 / HTCC2503 / KCTC 12087)</name>
    <dbReference type="NCBI Taxonomy" id="314260"/>
    <lineage>
        <taxon>Bacteria</taxon>
        <taxon>Pseudomonadati</taxon>
        <taxon>Pseudomonadota</taxon>
        <taxon>Alphaproteobacteria</taxon>
        <taxon>Parvularculales</taxon>
        <taxon>Parvularculaceae</taxon>
        <taxon>Parvularcula</taxon>
    </lineage>
</organism>
<dbReference type="EMBL" id="CP002156">
    <property type="protein sequence ID" value="ADM08767.1"/>
    <property type="molecule type" value="Genomic_DNA"/>
</dbReference>
<dbReference type="SUPFAM" id="SSF88946">
    <property type="entry name" value="Sigma2 domain of RNA polymerase sigma factors"/>
    <property type="match status" value="1"/>
</dbReference>
<dbReference type="Pfam" id="PF04542">
    <property type="entry name" value="Sigma70_r2"/>
    <property type="match status" value="1"/>
</dbReference>
<dbReference type="Proteomes" id="UP000001302">
    <property type="component" value="Chromosome"/>
</dbReference>
<dbReference type="eggNOG" id="COG4941">
    <property type="taxonomic scope" value="Bacteria"/>
</dbReference>
<evidence type="ECO:0000259" key="1">
    <source>
        <dbReference type="Pfam" id="PF04542"/>
    </source>
</evidence>
<evidence type="ECO:0000313" key="5">
    <source>
        <dbReference type="Proteomes" id="UP000001302"/>
    </source>
</evidence>